<evidence type="ECO:0000256" key="1">
    <source>
        <dbReference type="SAM" id="MobiDB-lite"/>
    </source>
</evidence>
<evidence type="ECO:0000313" key="2">
    <source>
        <dbReference type="EMBL" id="BBG28104.1"/>
    </source>
</evidence>
<sequence length="310" mass="36404">MCDKEVAKSIFDKCKLDECRKAVKFFTDDLCQTRRQTLDIIDNVPKGWSGLYKTVRSFLKDSKSLFKGFVFQDEIEVLIDNGYMNALKGNLHSAEESNRFLMERIFLSIFIENTTRDYEEILQRRLWHKMVDSGYTILHFGEVMGRLKKATGGKPPLNEETIYLVGKPVCRKHLEYPQFSRHIEDLPIQERLKCRCGKDADYMTLAMPKVSALIGIGCYILGYPSERFENIYSNISRIIHPYGLVKVEKSKAVLLWFRDYFMIVSELEKAIQSKGNKQTDFQEKERKDEKIEKKKKKGRKNNPKKRNRKR</sequence>
<reference evidence="3" key="1">
    <citation type="submission" date="2018-09" db="EMBL/GenBank/DDBJ databases">
        <title>Complete Genome Sequencing of Sulfolobus sp. JCM 16834.</title>
        <authorList>
            <person name="Kato S."/>
            <person name="Itoh T."/>
            <person name="Ohkuma M."/>
        </authorList>
    </citation>
    <scope>NUCLEOTIDE SEQUENCE [LARGE SCALE GENOMIC DNA]</scope>
    <source>
        <strain evidence="3">IC-007</strain>
    </source>
</reference>
<proteinExistence type="predicted"/>
<feature type="compositionally biased region" description="Basic residues" evidence="1">
    <location>
        <begin position="293"/>
        <end position="310"/>
    </location>
</feature>
<name>A0A510E6G8_9CREN</name>
<dbReference type="AlphaFoldDB" id="A0A510E6G8"/>
<gene>
    <name evidence="2" type="ORF">IC007_2659</name>
</gene>
<feature type="region of interest" description="Disordered" evidence="1">
    <location>
        <begin position="271"/>
        <end position="310"/>
    </location>
</feature>
<evidence type="ECO:0000313" key="3">
    <source>
        <dbReference type="Proteomes" id="UP000325030"/>
    </source>
</evidence>
<dbReference type="Proteomes" id="UP000325030">
    <property type="component" value="Chromosome"/>
</dbReference>
<accession>A0A510E6G8</accession>
<protein>
    <submittedName>
        <fullName evidence="2">Uncharacterized protein</fullName>
    </submittedName>
</protein>
<feature type="compositionally biased region" description="Basic and acidic residues" evidence="1">
    <location>
        <begin position="280"/>
        <end position="292"/>
    </location>
</feature>
<dbReference type="RefSeq" id="WP_149565072.1">
    <property type="nucleotide sequence ID" value="NZ_AP018930.1"/>
</dbReference>
<dbReference type="EMBL" id="AP018930">
    <property type="protein sequence ID" value="BBG28104.1"/>
    <property type="molecule type" value="Genomic_DNA"/>
</dbReference>
<organism evidence="2 3">
    <name type="scientific">Sulfuracidifex tepidarius</name>
    <dbReference type="NCBI Taxonomy" id="1294262"/>
    <lineage>
        <taxon>Archaea</taxon>
        <taxon>Thermoproteota</taxon>
        <taxon>Thermoprotei</taxon>
        <taxon>Sulfolobales</taxon>
        <taxon>Sulfolobaceae</taxon>
        <taxon>Sulfuracidifex</taxon>
    </lineage>
</organism>
<dbReference type="GeneID" id="41718929"/>